<protein>
    <submittedName>
        <fullName evidence="2">SEC14 cytosolic factor</fullName>
    </submittedName>
</protein>
<dbReference type="InterPro" id="IPR001251">
    <property type="entry name" value="CRAL-TRIO_dom"/>
</dbReference>
<organism evidence="2 3">
    <name type="scientific">Folsomia candida</name>
    <name type="common">Springtail</name>
    <dbReference type="NCBI Taxonomy" id="158441"/>
    <lineage>
        <taxon>Eukaryota</taxon>
        <taxon>Metazoa</taxon>
        <taxon>Ecdysozoa</taxon>
        <taxon>Arthropoda</taxon>
        <taxon>Hexapoda</taxon>
        <taxon>Collembola</taxon>
        <taxon>Entomobryomorpha</taxon>
        <taxon>Isotomoidea</taxon>
        <taxon>Isotomidae</taxon>
        <taxon>Proisotominae</taxon>
        <taxon>Folsomia</taxon>
    </lineage>
</organism>
<dbReference type="EMBL" id="LNIX01000001">
    <property type="protein sequence ID" value="OXA62976.1"/>
    <property type="molecule type" value="Genomic_DNA"/>
</dbReference>
<accession>A0A226F207</accession>
<dbReference type="InterPro" id="IPR036865">
    <property type="entry name" value="CRAL-TRIO_dom_sf"/>
</dbReference>
<gene>
    <name evidence="2" type="ORF">Fcan01_00576</name>
</gene>
<dbReference type="SUPFAM" id="SSF52087">
    <property type="entry name" value="CRAL/TRIO domain"/>
    <property type="match status" value="1"/>
</dbReference>
<comment type="caution">
    <text evidence="2">The sequence shown here is derived from an EMBL/GenBank/DDBJ whole genome shotgun (WGS) entry which is preliminary data.</text>
</comment>
<dbReference type="Gene3D" id="3.40.525.10">
    <property type="entry name" value="CRAL-TRIO lipid binding domain"/>
    <property type="match status" value="1"/>
</dbReference>
<dbReference type="Pfam" id="PF00650">
    <property type="entry name" value="CRAL_TRIO"/>
    <property type="match status" value="1"/>
</dbReference>
<sequence length="234" mass="26666">MDPVLLIKTVKTLHHLGSVTYPNFYKGITPTQLISTFRKAKLLRIIKHFGDDGKLSLILLFEAANWDPTRIPNPEMRIIFAFYLYAALKIAHRDPRCSAKSRSEPPTLLHIFDTKGFSTSHAKIFSFRETLISIRLYNALPKNVTKCVIFRNSGILFEKTYSFVKWLLPYDMRKMIHVCSDDISPIFEHVPVEGVPKAVGGLAENDEVFLADLEKELDADGGLHTLLNMIFDRS</sequence>
<reference evidence="2 3" key="1">
    <citation type="submission" date="2015-12" db="EMBL/GenBank/DDBJ databases">
        <title>The genome of Folsomia candida.</title>
        <authorList>
            <person name="Faddeeva A."/>
            <person name="Derks M.F."/>
            <person name="Anvar Y."/>
            <person name="Smit S."/>
            <person name="Van Straalen N."/>
            <person name="Roelofs D."/>
        </authorList>
    </citation>
    <scope>NUCLEOTIDE SEQUENCE [LARGE SCALE GENOMIC DNA]</scope>
    <source>
        <strain evidence="2 3">VU population</strain>
        <tissue evidence="2">Whole body</tissue>
    </source>
</reference>
<dbReference type="AlphaFoldDB" id="A0A226F207"/>
<evidence type="ECO:0000313" key="3">
    <source>
        <dbReference type="Proteomes" id="UP000198287"/>
    </source>
</evidence>
<evidence type="ECO:0000259" key="1">
    <source>
        <dbReference type="PROSITE" id="PS50191"/>
    </source>
</evidence>
<proteinExistence type="predicted"/>
<dbReference type="CDD" id="cd00170">
    <property type="entry name" value="SEC14"/>
    <property type="match status" value="1"/>
</dbReference>
<dbReference type="OrthoDB" id="6682367at2759"/>
<keyword evidence="3" id="KW-1185">Reference proteome</keyword>
<name>A0A226F207_FOLCA</name>
<evidence type="ECO:0000313" key="2">
    <source>
        <dbReference type="EMBL" id="OXA62976.1"/>
    </source>
</evidence>
<dbReference type="PROSITE" id="PS50191">
    <property type="entry name" value="CRAL_TRIO"/>
    <property type="match status" value="1"/>
</dbReference>
<dbReference type="Proteomes" id="UP000198287">
    <property type="component" value="Unassembled WGS sequence"/>
</dbReference>
<feature type="domain" description="CRAL-TRIO" evidence="1">
    <location>
        <begin position="30"/>
        <end position="207"/>
    </location>
</feature>